<dbReference type="AlphaFoldDB" id="A0A448WLL0"/>
<name>A0A448WLL0_9PLAT</name>
<keyword evidence="1" id="KW-1133">Transmembrane helix</keyword>
<dbReference type="EMBL" id="CAAALY010022278">
    <property type="protein sequence ID" value="VEL14763.1"/>
    <property type="molecule type" value="Genomic_DNA"/>
</dbReference>
<sequence length="104" mass="11697">MIDYDFREIYTPLMVFNIVSVLGLIFIAVCFNLADWLGTSHPFREIFKDCPNYDELDYPILVGSTITIKLSRLLELVVSRALETKRTTTSKSKTCAGALGLQAC</sequence>
<evidence type="ECO:0000313" key="3">
    <source>
        <dbReference type="Proteomes" id="UP000784294"/>
    </source>
</evidence>
<evidence type="ECO:0000256" key="1">
    <source>
        <dbReference type="SAM" id="Phobius"/>
    </source>
</evidence>
<gene>
    <name evidence="2" type="ORF">PXEA_LOCUS8203</name>
</gene>
<keyword evidence="1" id="KW-0812">Transmembrane</keyword>
<accession>A0A448WLL0</accession>
<keyword evidence="3" id="KW-1185">Reference proteome</keyword>
<reference evidence="2" key="1">
    <citation type="submission" date="2018-11" db="EMBL/GenBank/DDBJ databases">
        <authorList>
            <consortium name="Pathogen Informatics"/>
        </authorList>
    </citation>
    <scope>NUCLEOTIDE SEQUENCE</scope>
</reference>
<dbReference type="Proteomes" id="UP000784294">
    <property type="component" value="Unassembled WGS sequence"/>
</dbReference>
<comment type="caution">
    <text evidence="2">The sequence shown here is derived from an EMBL/GenBank/DDBJ whole genome shotgun (WGS) entry which is preliminary data.</text>
</comment>
<keyword evidence="1" id="KW-0472">Membrane</keyword>
<protein>
    <submittedName>
        <fullName evidence="2">Uncharacterized protein</fullName>
    </submittedName>
</protein>
<organism evidence="2 3">
    <name type="scientific">Protopolystoma xenopodis</name>
    <dbReference type="NCBI Taxonomy" id="117903"/>
    <lineage>
        <taxon>Eukaryota</taxon>
        <taxon>Metazoa</taxon>
        <taxon>Spiralia</taxon>
        <taxon>Lophotrochozoa</taxon>
        <taxon>Platyhelminthes</taxon>
        <taxon>Monogenea</taxon>
        <taxon>Polyopisthocotylea</taxon>
        <taxon>Polystomatidea</taxon>
        <taxon>Polystomatidae</taxon>
        <taxon>Protopolystoma</taxon>
    </lineage>
</organism>
<proteinExistence type="predicted"/>
<feature type="transmembrane region" description="Helical" evidence="1">
    <location>
        <begin position="12"/>
        <end position="34"/>
    </location>
</feature>
<evidence type="ECO:0000313" key="2">
    <source>
        <dbReference type="EMBL" id="VEL14763.1"/>
    </source>
</evidence>